<keyword evidence="1" id="KW-0732">Signal</keyword>
<reference evidence="3" key="2">
    <citation type="submission" date="2022-12" db="EMBL/GenBank/DDBJ databases">
        <authorList>
            <person name="Webb A."/>
        </authorList>
    </citation>
    <scope>NUCLEOTIDE SEQUENCE</scope>
    <source>
        <strain evidence="3">Pf2</strain>
    </source>
</reference>
<keyword evidence="4" id="KW-1185">Reference proteome</keyword>
<evidence type="ECO:0000313" key="4">
    <source>
        <dbReference type="Proteomes" id="UP001157938"/>
    </source>
</evidence>
<sequence length="147" mass="17586">MRLRSTLLLAAAVAIVNTNYLVDGAVEERRLGFTNFLTESHTKFANHANQYDSMAKMVEEHQIETLKEKANINTNKRLFKHFLKYYDDDEIEFLKQIQKIETFPEPEFLKEFRQIFFIKWKKRGLVPDDVEAIAGRYWAFLYRRDMK</sequence>
<proteinExistence type="predicted"/>
<evidence type="ECO:0000313" key="5">
    <source>
        <dbReference type="Proteomes" id="UP001159659"/>
    </source>
</evidence>
<gene>
    <name evidence="2" type="ORF">PFR001_LOCUS5338</name>
    <name evidence="3" type="ORF">PFR002_LOCUS4279</name>
</gene>
<feature type="signal peptide" evidence="1">
    <location>
        <begin position="1"/>
        <end position="24"/>
    </location>
</feature>
<dbReference type="Proteomes" id="UP001159659">
    <property type="component" value="Unassembled WGS sequence"/>
</dbReference>
<dbReference type="EMBL" id="CAKLBC010001200">
    <property type="protein sequence ID" value="CAH0489967.1"/>
    <property type="molecule type" value="Genomic_DNA"/>
</dbReference>
<dbReference type="Proteomes" id="UP001157938">
    <property type="component" value="Unassembled WGS sequence"/>
</dbReference>
<name>A0AAV0TKN1_9STRA</name>
<evidence type="ECO:0008006" key="6">
    <source>
        <dbReference type="Google" id="ProtNLM"/>
    </source>
</evidence>
<evidence type="ECO:0000256" key="1">
    <source>
        <dbReference type="SAM" id="SignalP"/>
    </source>
</evidence>
<evidence type="ECO:0000313" key="3">
    <source>
        <dbReference type="EMBL" id="CAI5721716.1"/>
    </source>
</evidence>
<evidence type="ECO:0000313" key="2">
    <source>
        <dbReference type="EMBL" id="CAH0489967.1"/>
    </source>
</evidence>
<protein>
    <recommendedName>
        <fullName evidence="6">RxLR effector protein</fullName>
    </recommendedName>
</protein>
<feature type="chain" id="PRO_5043359285" description="RxLR effector protein" evidence="1">
    <location>
        <begin position="25"/>
        <end position="147"/>
    </location>
</feature>
<dbReference type="AlphaFoldDB" id="A0AAV0TKN1"/>
<organism evidence="3 5">
    <name type="scientific">Peronospora farinosa</name>
    <dbReference type="NCBI Taxonomy" id="134698"/>
    <lineage>
        <taxon>Eukaryota</taxon>
        <taxon>Sar</taxon>
        <taxon>Stramenopiles</taxon>
        <taxon>Oomycota</taxon>
        <taxon>Peronosporomycetes</taxon>
        <taxon>Peronosporales</taxon>
        <taxon>Peronosporaceae</taxon>
        <taxon>Peronospora</taxon>
    </lineage>
</organism>
<reference evidence="2 4" key="1">
    <citation type="submission" date="2021-11" db="EMBL/GenBank/DDBJ databases">
        <authorList>
            <person name="Islam A."/>
            <person name="Islam S."/>
            <person name="Flora M.S."/>
            <person name="Rahman M."/>
            <person name="Ziaur R.M."/>
            <person name="Epstein J.H."/>
            <person name="Hassan M."/>
            <person name="Klassen M."/>
            <person name="Woodard K."/>
            <person name="Webb A."/>
            <person name="Webby R.J."/>
            <person name="El Zowalaty M.E."/>
        </authorList>
    </citation>
    <scope>NUCLEOTIDE SEQUENCE [LARGE SCALE GENOMIC DNA]</scope>
    <source>
        <strain evidence="2">Pf1</strain>
    </source>
</reference>
<accession>A0AAV0TKN1</accession>
<dbReference type="EMBL" id="CANTFK010000661">
    <property type="protein sequence ID" value="CAI5721716.1"/>
    <property type="molecule type" value="Genomic_DNA"/>
</dbReference>
<comment type="caution">
    <text evidence="3">The sequence shown here is derived from an EMBL/GenBank/DDBJ whole genome shotgun (WGS) entry which is preliminary data.</text>
</comment>